<protein>
    <submittedName>
        <fullName evidence="2">Uncharacterized protein</fullName>
    </submittedName>
</protein>
<name>A0A9K3CWB8_9EUKA</name>
<accession>A0A9K3CWB8</accession>
<gene>
    <name evidence="2" type="ORF">KIPB_005854</name>
</gene>
<sequence length="201" mass="21577">MVCLVCSYIGVSCAGFAYTQLSFKKGPLSDMQNTLISRTLIGIIVASSVPTLLGPLSSFVTWLPLQRLMPICSLLTGILYALFGLAVFTGLFFAEPVFPFLAGLLFTGISHSGARCQDVLAVSNLMGALCLSSSVAAVRILMTTFRTREHRVESTPASPVSAWAMSPEESALEEVSPMPVTRDCMAISDTPLETDKEPEDM</sequence>
<organism evidence="2 3">
    <name type="scientific">Kipferlia bialata</name>
    <dbReference type="NCBI Taxonomy" id="797122"/>
    <lineage>
        <taxon>Eukaryota</taxon>
        <taxon>Metamonada</taxon>
        <taxon>Carpediemonas-like organisms</taxon>
        <taxon>Kipferlia</taxon>
    </lineage>
</organism>
<evidence type="ECO:0000313" key="3">
    <source>
        <dbReference type="Proteomes" id="UP000265618"/>
    </source>
</evidence>
<keyword evidence="1" id="KW-0812">Transmembrane</keyword>
<feature type="transmembrane region" description="Helical" evidence="1">
    <location>
        <begin position="41"/>
        <end position="65"/>
    </location>
</feature>
<dbReference type="AlphaFoldDB" id="A0A9K3CWB8"/>
<dbReference type="EMBL" id="BDIP01001425">
    <property type="protein sequence ID" value="GIQ84376.1"/>
    <property type="molecule type" value="Genomic_DNA"/>
</dbReference>
<dbReference type="Proteomes" id="UP000265618">
    <property type="component" value="Unassembled WGS sequence"/>
</dbReference>
<evidence type="ECO:0000256" key="1">
    <source>
        <dbReference type="SAM" id="Phobius"/>
    </source>
</evidence>
<feature type="transmembrane region" description="Helical" evidence="1">
    <location>
        <begin position="121"/>
        <end position="141"/>
    </location>
</feature>
<feature type="transmembrane region" description="Helical" evidence="1">
    <location>
        <begin position="77"/>
        <end position="101"/>
    </location>
</feature>
<evidence type="ECO:0000313" key="2">
    <source>
        <dbReference type="EMBL" id="GIQ84376.1"/>
    </source>
</evidence>
<keyword evidence="3" id="KW-1185">Reference proteome</keyword>
<reference evidence="2 3" key="1">
    <citation type="journal article" date="2018" name="PLoS ONE">
        <title>The draft genome of Kipferlia bialata reveals reductive genome evolution in fornicate parasites.</title>
        <authorList>
            <person name="Tanifuji G."/>
            <person name="Takabayashi S."/>
            <person name="Kume K."/>
            <person name="Takagi M."/>
            <person name="Nakayama T."/>
            <person name="Kamikawa R."/>
            <person name="Inagaki Y."/>
            <person name="Hashimoto T."/>
        </authorList>
    </citation>
    <scope>NUCLEOTIDE SEQUENCE [LARGE SCALE GENOMIC DNA]</scope>
    <source>
        <strain evidence="2">NY0173</strain>
    </source>
</reference>
<keyword evidence="1" id="KW-0472">Membrane</keyword>
<keyword evidence="1" id="KW-1133">Transmembrane helix</keyword>
<comment type="caution">
    <text evidence="2">The sequence shown here is derived from an EMBL/GenBank/DDBJ whole genome shotgun (WGS) entry which is preliminary data.</text>
</comment>
<proteinExistence type="predicted"/>